<proteinExistence type="predicted"/>
<sequence>MNTVATDAGLNLVDELGATQLTMSPVIKGAPVVEGGAATYKTDQGYSMVLTDSTAGLSAGYSIITSADAPSNYSYSFDVDGSPANLSALEDGSILVSDKDGNPSSLVAPAWAKDANGTYLETKYEIEGNVLTQTVNLDGAAFPVIADPRLQQNLAFSTIEFTRSETNTASSSTGGFIAICGGATAVFAPIGAVCGVLAGASIIVATQAKNTGKCLGIRIGNWGTAPFPVIVNCYA</sequence>
<evidence type="ECO:0000313" key="2">
    <source>
        <dbReference type="Proteomes" id="UP000237061"/>
    </source>
</evidence>
<accession>A0A2S3ZW94</accession>
<comment type="caution">
    <text evidence="1">The sequence shown here is derived from an EMBL/GenBank/DDBJ whole genome shotgun (WGS) entry which is preliminary data.</text>
</comment>
<dbReference type="AlphaFoldDB" id="A0A2S3ZW94"/>
<evidence type="ECO:0000313" key="1">
    <source>
        <dbReference type="EMBL" id="POH73460.1"/>
    </source>
</evidence>
<dbReference type="Proteomes" id="UP000237061">
    <property type="component" value="Unassembled WGS sequence"/>
</dbReference>
<gene>
    <name evidence="1" type="ORF">CVS27_11170</name>
</gene>
<reference evidence="1 2" key="1">
    <citation type="submission" date="2018-01" db="EMBL/GenBank/DDBJ databases">
        <title>Arthrobacter sp. nov., from glaciers in China.</title>
        <authorList>
            <person name="Liu Q."/>
            <person name="Xin Y.-H."/>
        </authorList>
    </citation>
    <scope>NUCLEOTIDE SEQUENCE [LARGE SCALE GENOMIC DNA]</scope>
    <source>
        <strain evidence="1 2">HLT2-12-2</strain>
    </source>
</reference>
<name>A0A2S3ZW94_ARTGL</name>
<protein>
    <submittedName>
        <fullName evidence="1">Uncharacterized protein</fullName>
    </submittedName>
</protein>
<dbReference type="EMBL" id="PPXC01000007">
    <property type="protein sequence ID" value="POH73460.1"/>
    <property type="molecule type" value="Genomic_DNA"/>
</dbReference>
<organism evidence="1 2">
    <name type="scientific">Arthrobacter glacialis</name>
    <dbReference type="NCBI Taxonomy" id="1664"/>
    <lineage>
        <taxon>Bacteria</taxon>
        <taxon>Bacillati</taxon>
        <taxon>Actinomycetota</taxon>
        <taxon>Actinomycetes</taxon>
        <taxon>Micrococcales</taxon>
        <taxon>Micrococcaceae</taxon>
        <taxon>Arthrobacter</taxon>
    </lineage>
</organism>
<keyword evidence="2" id="KW-1185">Reference proteome</keyword>